<protein>
    <submittedName>
        <fullName evidence="1">Uncharacterized protein</fullName>
    </submittedName>
</protein>
<organism evidence="1 2">
    <name type="scientific">Ciona savignyi</name>
    <name type="common">Pacific transparent sea squirt</name>
    <dbReference type="NCBI Taxonomy" id="51511"/>
    <lineage>
        <taxon>Eukaryota</taxon>
        <taxon>Metazoa</taxon>
        <taxon>Chordata</taxon>
        <taxon>Tunicata</taxon>
        <taxon>Ascidiacea</taxon>
        <taxon>Phlebobranchia</taxon>
        <taxon>Cionidae</taxon>
        <taxon>Ciona</taxon>
    </lineage>
</organism>
<dbReference type="Proteomes" id="UP000007875">
    <property type="component" value="Unassembled WGS sequence"/>
</dbReference>
<reference evidence="2" key="1">
    <citation type="submission" date="2003-08" db="EMBL/GenBank/DDBJ databases">
        <authorList>
            <person name="Birren B."/>
            <person name="Nusbaum C."/>
            <person name="Abebe A."/>
            <person name="Abouelleil A."/>
            <person name="Adekoya E."/>
            <person name="Ait-zahra M."/>
            <person name="Allen N."/>
            <person name="Allen T."/>
            <person name="An P."/>
            <person name="Anderson M."/>
            <person name="Anderson S."/>
            <person name="Arachchi H."/>
            <person name="Armbruster J."/>
            <person name="Bachantsang P."/>
            <person name="Baldwin J."/>
            <person name="Barry A."/>
            <person name="Bayul T."/>
            <person name="Blitshsteyn B."/>
            <person name="Bloom T."/>
            <person name="Blye J."/>
            <person name="Boguslavskiy L."/>
            <person name="Borowsky M."/>
            <person name="Boukhgalter B."/>
            <person name="Brunache A."/>
            <person name="Butler J."/>
            <person name="Calixte N."/>
            <person name="Calvo S."/>
            <person name="Camarata J."/>
            <person name="Campo K."/>
            <person name="Chang J."/>
            <person name="Cheshatsang Y."/>
            <person name="Citroen M."/>
            <person name="Collymore A."/>
            <person name="Considine T."/>
            <person name="Cook A."/>
            <person name="Cooke P."/>
            <person name="Corum B."/>
            <person name="Cuomo C."/>
            <person name="David R."/>
            <person name="Dawoe T."/>
            <person name="Degray S."/>
            <person name="Dodge S."/>
            <person name="Dooley K."/>
            <person name="Dorje P."/>
            <person name="Dorjee K."/>
            <person name="Dorris L."/>
            <person name="Duffey N."/>
            <person name="Dupes A."/>
            <person name="Elkins T."/>
            <person name="Engels R."/>
            <person name="Erickson J."/>
            <person name="Farina A."/>
            <person name="Faro S."/>
            <person name="Ferreira P."/>
            <person name="Fischer H."/>
            <person name="Fitzgerald M."/>
            <person name="Foley K."/>
            <person name="Gage D."/>
            <person name="Galagan J."/>
            <person name="Gearin G."/>
            <person name="Gnerre S."/>
            <person name="Gnirke A."/>
            <person name="Goyette A."/>
            <person name="Graham J."/>
            <person name="Grandbois E."/>
            <person name="Gyaltsen K."/>
            <person name="Hafez N."/>
            <person name="Hagopian D."/>
            <person name="Hagos B."/>
            <person name="Hall J."/>
            <person name="Hatcher B."/>
            <person name="Heller A."/>
            <person name="Higgins H."/>
            <person name="Honan T."/>
            <person name="Horn A."/>
            <person name="Houde N."/>
            <person name="Hughes L."/>
            <person name="Hulme W."/>
            <person name="Husby E."/>
            <person name="Iliev I."/>
            <person name="Jaffe D."/>
            <person name="Jones C."/>
            <person name="Kamal M."/>
            <person name="Kamat A."/>
            <person name="Kamvysselis M."/>
            <person name="Karlsson E."/>
            <person name="Kells C."/>
            <person name="Kieu A."/>
            <person name="Kisner P."/>
            <person name="Kodira C."/>
            <person name="Kulbokas E."/>
            <person name="Labutti K."/>
            <person name="Lama D."/>
            <person name="Landers T."/>
            <person name="Leger J."/>
            <person name="Levine S."/>
            <person name="Lewis D."/>
            <person name="Lewis T."/>
            <person name="Lindblad-toh K."/>
            <person name="Liu X."/>
            <person name="Lokyitsang T."/>
            <person name="Lokyitsang Y."/>
            <person name="Lucien O."/>
            <person name="Lui A."/>
            <person name="Ma L.J."/>
            <person name="Mabbitt R."/>
            <person name="Macdonald J."/>
            <person name="Maclean C."/>
            <person name="Major J."/>
            <person name="Manning J."/>
            <person name="Marabella R."/>
            <person name="Maru K."/>
            <person name="Matthews C."/>
            <person name="Mauceli E."/>
            <person name="Mccarthy M."/>
            <person name="Mcdonough S."/>
            <person name="Mcghee T."/>
            <person name="Meldrim J."/>
            <person name="Meneus L."/>
            <person name="Mesirov J."/>
            <person name="Mihalev A."/>
            <person name="Mihova T."/>
            <person name="Mikkelsen T."/>
            <person name="Mlenga V."/>
            <person name="Moru K."/>
            <person name="Mozes J."/>
            <person name="Mulrain L."/>
            <person name="Munson G."/>
            <person name="Naylor J."/>
            <person name="Newes C."/>
            <person name="Nguyen C."/>
            <person name="Nguyen N."/>
            <person name="Nguyen T."/>
            <person name="Nicol R."/>
            <person name="Nielsen C."/>
            <person name="Nizzari M."/>
            <person name="Norbu C."/>
            <person name="Norbu N."/>
            <person name="O'donnell P."/>
            <person name="Okoawo O."/>
            <person name="O'leary S."/>
            <person name="Omotosho B."/>
            <person name="O'neill K."/>
            <person name="Osman S."/>
            <person name="Parker S."/>
            <person name="Perrin D."/>
            <person name="Phunkhang P."/>
            <person name="Piqani B."/>
            <person name="Purcell S."/>
            <person name="Rachupka T."/>
            <person name="Ramasamy U."/>
            <person name="Rameau R."/>
            <person name="Ray V."/>
            <person name="Raymond C."/>
            <person name="Retta R."/>
            <person name="Richardson S."/>
            <person name="Rise C."/>
            <person name="Rodriguez J."/>
            <person name="Rogers J."/>
            <person name="Rogov P."/>
            <person name="Rutman M."/>
            <person name="Schupbach R."/>
            <person name="Seaman C."/>
            <person name="Settipalli S."/>
            <person name="Sharpe T."/>
            <person name="Sheridan J."/>
            <person name="Sherpa N."/>
            <person name="Shi J."/>
            <person name="Smirnov S."/>
            <person name="Smith C."/>
            <person name="Sougnez C."/>
            <person name="Spencer B."/>
            <person name="Stalker J."/>
            <person name="Stange-thomann N."/>
            <person name="Stavropoulos S."/>
            <person name="Stetson K."/>
            <person name="Stone C."/>
            <person name="Stone S."/>
            <person name="Stubbs M."/>
            <person name="Talamas J."/>
            <person name="Tchuinga P."/>
            <person name="Tenzing P."/>
            <person name="Tesfaye S."/>
            <person name="Theodore J."/>
            <person name="Thoulutsang Y."/>
            <person name="Topham K."/>
            <person name="Towey S."/>
            <person name="Tsamla T."/>
            <person name="Tsomo N."/>
            <person name="Vallee D."/>
            <person name="Vassiliev H."/>
            <person name="Venkataraman V."/>
            <person name="Vinson J."/>
            <person name="Vo A."/>
            <person name="Wade C."/>
            <person name="Wang S."/>
            <person name="Wangchuk T."/>
            <person name="Wangdi T."/>
            <person name="Whittaker C."/>
            <person name="Wilkinson J."/>
            <person name="Wu Y."/>
            <person name="Wyman D."/>
            <person name="Yadav S."/>
            <person name="Yang S."/>
            <person name="Yang X."/>
            <person name="Yeager S."/>
            <person name="Yee E."/>
            <person name="Young G."/>
            <person name="Zainoun J."/>
            <person name="Zembeck L."/>
            <person name="Zimmer A."/>
            <person name="Zody M."/>
            <person name="Lander E."/>
        </authorList>
    </citation>
    <scope>NUCLEOTIDE SEQUENCE [LARGE SCALE GENOMIC DNA]</scope>
</reference>
<dbReference type="InParanoid" id="H2YBZ6"/>
<dbReference type="Ensembl" id="ENSCSAVT00000002888.1">
    <property type="protein sequence ID" value="ENSCSAVP00000002844.1"/>
    <property type="gene ID" value="ENSCSAVG00000001700.1"/>
</dbReference>
<reference evidence="1" key="2">
    <citation type="submission" date="2025-08" db="UniProtKB">
        <authorList>
            <consortium name="Ensembl"/>
        </authorList>
    </citation>
    <scope>IDENTIFICATION</scope>
</reference>
<name>H2YBZ6_CIOSA</name>
<evidence type="ECO:0000313" key="1">
    <source>
        <dbReference type="Ensembl" id="ENSCSAVP00000002844.1"/>
    </source>
</evidence>
<evidence type="ECO:0000313" key="2">
    <source>
        <dbReference type="Proteomes" id="UP000007875"/>
    </source>
</evidence>
<dbReference type="AlphaFoldDB" id="H2YBZ6"/>
<sequence length="213" mass="23369">MDMTTCQQVYVINASINPTEAVCIKNLVPDLHKVPAGSVVIVKDALAVSNSEFLLDSCSRTILLPVSSNVATMESKLPNHIFPNYNVEKTNALHHVDFQNFPFITANCKIPSFVLITGVVCGTAGKAQDANDTLNEKEDSSLTDVYLIVQLSFKVKLQLTKPTLFKHICDLSVGKAINCSSLNGKCIGPLACFVYKKSVTPFKHCCMQKRFKI</sequence>
<accession>H2YBZ6</accession>
<dbReference type="GeneTree" id="ENSGT00530000067150"/>
<keyword evidence="2" id="KW-1185">Reference proteome</keyword>
<dbReference type="HOGENOM" id="CLU_1293965_0_0_1"/>
<reference evidence="1" key="3">
    <citation type="submission" date="2025-09" db="UniProtKB">
        <authorList>
            <consortium name="Ensembl"/>
        </authorList>
    </citation>
    <scope>IDENTIFICATION</scope>
</reference>
<proteinExistence type="predicted"/>